<keyword evidence="1" id="KW-0456">Lyase</keyword>
<protein>
    <submittedName>
        <fullName evidence="3">Enolase</fullName>
    </submittedName>
</protein>
<accession>A0A2A4FWI3</accession>
<dbReference type="OrthoDB" id="9775913at2"/>
<dbReference type="SUPFAM" id="SSF54826">
    <property type="entry name" value="Enolase N-terminal domain-like"/>
    <property type="match status" value="1"/>
</dbReference>
<dbReference type="InterPro" id="IPR034593">
    <property type="entry name" value="DgoD-like"/>
</dbReference>
<dbReference type="Pfam" id="PF13378">
    <property type="entry name" value="MR_MLE_C"/>
    <property type="match status" value="1"/>
</dbReference>
<proteinExistence type="predicted"/>
<comment type="caution">
    <text evidence="3">The sequence shown here is derived from an EMBL/GenBank/DDBJ whole genome shotgun (WGS) entry which is preliminary data.</text>
</comment>
<dbReference type="PANTHER" id="PTHR48080:SF2">
    <property type="entry name" value="D-GALACTONATE DEHYDRATASE"/>
    <property type="match status" value="1"/>
</dbReference>
<evidence type="ECO:0000259" key="2">
    <source>
        <dbReference type="SMART" id="SM00922"/>
    </source>
</evidence>
<dbReference type="Proteomes" id="UP000218934">
    <property type="component" value="Unassembled WGS sequence"/>
</dbReference>
<evidence type="ECO:0000313" key="4">
    <source>
        <dbReference type="Proteomes" id="UP000218934"/>
    </source>
</evidence>
<dbReference type="SMART" id="SM00922">
    <property type="entry name" value="MR_MLE"/>
    <property type="match status" value="1"/>
</dbReference>
<dbReference type="Gene3D" id="3.30.390.10">
    <property type="entry name" value="Enolase-like, N-terminal domain"/>
    <property type="match status" value="1"/>
</dbReference>
<dbReference type="InterPro" id="IPR029065">
    <property type="entry name" value="Enolase_C-like"/>
</dbReference>
<reference evidence="3 4" key="1">
    <citation type="submission" date="2017-09" db="EMBL/GenBank/DDBJ databases">
        <title>The Catabolism of 3,6-Dichlorosalicylic acid is Initiated by the Cytochrome P450 Monooxygenase DsmABC in Rhizorhabdus dicambivorans Ndbn-20.</title>
        <authorList>
            <person name="Na L."/>
        </authorList>
    </citation>
    <scope>NUCLEOTIDE SEQUENCE [LARGE SCALE GENOMIC DNA]</scope>
    <source>
        <strain evidence="3 4">Ndbn-20m</strain>
    </source>
</reference>
<dbReference type="PANTHER" id="PTHR48080">
    <property type="entry name" value="D-GALACTONATE DEHYDRATASE-RELATED"/>
    <property type="match status" value="1"/>
</dbReference>
<dbReference type="EMBL" id="NWUF01000007">
    <property type="protein sequence ID" value="PCE42563.1"/>
    <property type="molecule type" value="Genomic_DNA"/>
</dbReference>
<keyword evidence="4" id="KW-1185">Reference proteome</keyword>
<dbReference type="CDD" id="cd03316">
    <property type="entry name" value="MR_like"/>
    <property type="match status" value="1"/>
</dbReference>
<sequence>MSPQREVSPVLDGSLPLPDGIFCRSRRKRPADHDSLSFRPPCEENVRGRAMRIVKVEDFHVDGGWRTFSFLKVTTDTGVTGWSEFCQTGWAPGLTGVIRTIGQQCVGEDPRAFRVLIAKLSAITRMVAGGTMQQALGAIENACVEICAKSLGIPVYALFGGKFRDHIPLYWSHFGTVRAAAPDHFANFEGSRALRTLDDLTAFAADAAAKGWTALKTNALIFSPDGEPHWWSTGLSARSLIWGGHCDQRTIDAIARQMEALRAGFGPGGDIMLDLSFGMAPESLIRLDEAVESSRLGWLEMDMHEPDVLADVRRKISTPVASLEAVYGQRAFRPFFERFSVDVAIVDILWNGIAESLRIAAMAETFQVNVAPHNFYGPLANMISAHFSAAVPNFRIMEFEQDDVPWKNELIVEDVVVDAGTLILPDRPGWGVTVNEDALARYRKEMP</sequence>
<dbReference type="SFLD" id="SFLDG00179">
    <property type="entry name" value="mandelate_racemase"/>
    <property type="match status" value="1"/>
</dbReference>
<dbReference type="SUPFAM" id="SSF51604">
    <property type="entry name" value="Enolase C-terminal domain-like"/>
    <property type="match status" value="1"/>
</dbReference>
<dbReference type="KEGG" id="rdi:CMV14_06985"/>
<name>A0A2A4FWI3_9SPHN</name>
<dbReference type="Pfam" id="PF02746">
    <property type="entry name" value="MR_MLE_N"/>
    <property type="match status" value="1"/>
</dbReference>
<dbReference type="SFLD" id="SFLDS00001">
    <property type="entry name" value="Enolase"/>
    <property type="match status" value="1"/>
</dbReference>
<evidence type="ECO:0000256" key="1">
    <source>
        <dbReference type="ARBA" id="ARBA00023239"/>
    </source>
</evidence>
<evidence type="ECO:0000313" key="3">
    <source>
        <dbReference type="EMBL" id="PCE42563.1"/>
    </source>
</evidence>
<dbReference type="InterPro" id="IPR036849">
    <property type="entry name" value="Enolase-like_C_sf"/>
</dbReference>
<dbReference type="Gene3D" id="3.20.20.120">
    <property type="entry name" value="Enolase-like C-terminal domain"/>
    <property type="match status" value="1"/>
</dbReference>
<dbReference type="InterPro" id="IPR013341">
    <property type="entry name" value="Mandelate_racemase_N_dom"/>
</dbReference>
<feature type="domain" description="Mandelate racemase/muconate lactonizing enzyme C-terminal" evidence="2">
    <location>
        <begin position="197"/>
        <end position="319"/>
    </location>
</feature>
<dbReference type="GO" id="GO:0016829">
    <property type="term" value="F:lyase activity"/>
    <property type="evidence" value="ECO:0007669"/>
    <property type="project" value="UniProtKB-KW"/>
</dbReference>
<dbReference type="InterPro" id="IPR013342">
    <property type="entry name" value="Mandelate_racemase_C"/>
</dbReference>
<organism evidence="3 4">
    <name type="scientific">Rhizorhabdus dicambivorans</name>
    <dbReference type="NCBI Taxonomy" id="1850238"/>
    <lineage>
        <taxon>Bacteria</taxon>
        <taxon>Pseudomonadati</taxon>
        <taxon>Pseudomonadota</taxon>
        <taxon>Alphaproteobacteria</taxon>
        <taxon>Sphingomonadales</taxon>
        <taxon>Sphingomonadaceae</taxon>
        <taxon>Rhizorhabdus</taxon>
    </lineage>
</organism>
<dbReference type="AlphaFoldDB" id="A0A2A4FWI3"/>
<gene>
    <name evidence="3" type="ORF">COO09_09095</name>
</gene>
<dbReference type="InterPro" id="IPR029017">
    <property type="entry name" value="Enolase-like_N"/>
</dbReference>
<dbReference type="RefSeq" id="WP_083215720.1">
    <property type="nucleotide sequence ID" value="NZ_CP023449.1"/>
</dbReference>